<protein>
    <submittedName>
        <fullName evidence="1">SMP-30/gluconolaconase/LRE-like region-containing protein</fullName>
    </submittedName>
</protein>
<dbReference type="EMBL" id="CAADIW010000042">
    <property type="protein sequence ID" value="VFS40272.1"/>
    <property type="molecule type" value="Genomic_DNA"/>
</dbReference>
<name>A0A484YVI9_9ENTR</name>
<accession>A0A484YVI9</accession>
<evidence type="ECO:0000313" key="1">
    <source>
        <dbReference type="EMBL" id="VFS40272.1"/>
    </source>
</evidence>
<sequence>MDEEELANYPLSGAIFTLPVSVAGVKKSRFIER</sequence>
<proteinExistence type="predicted"/>
<organism evidence="1 2">
    <name type="scientific">Enterobacter cancerogenus</name>
    <dbReference type="NCBI Taxonomy" id="69218"/>
    <lineage>
        <taxon>Bacteria</taxon>
        <taxon>Pseudomonadati</taxon>
        <taxon>Pseudomonadota</taxon>
        <taxon>Gammaproteobacteria</taxon>
        <taxon>Enterobacterales</taxon>
        <taxon>Enterobacteriaceae</taxon>
        <taxon>Enterobacter</taxon>
        <taxon>Enterobacter cloacae complex</taxon>
    </lineage>
</organism>
<evidence type="ECO:0000313" key="2">
    <source>
        <dbReference type="Proteomes" id="UP000351155"/>
    </source>
</evidence>
<dbReference type="Proteomes" id="UP000351155">
    <property type="component" value="Unassembled WGS sequence"/>
</dbReference>
<gene>
    <name evidence="1" type="ORF">NCTC12126_03940</name>
</gene>
<reference evidence="1 2" key="1">
    <citation type="submission" date="2019-03" db="EMBL/GenBank/DDBJ databases">
        <authorList>
            <consortium name="Pathogen Informatics"/>
        </authorList>
    </citation>
    <scope>NUCLEOTIDE SEQUENCE [LARGE SCALE GENOMIC DNA]</scope>
    <source>
        <strain evidence="1 2">NCTC12126</strain>
    </source>
</reference>
<dbReference type="AlphaFoldDB" id="A0A484YVI9"/>